<dbReference type="SUPFAM" id="SSF109998">
    <property type="entry name" value="Triger factor/SurA peptide-binding domain-like"/>
    <property type="match status" value="1"/>
</dbReference>
<accession>A0A3A1QZZ1</accession>
<proteinExistence type="predicted"/>
<organism evidence="1 2">
    <name type="scientific">Bacillus salacetis</name>
    <dbReference type="NCBI Taxonomy" id="2315464"/>
    <lineage>
        <taxon>Bacteria</taxon>
        <taxon>Bacillati</taxon>
        <taxon>Bacillota</taxon>
        <taxon>Bacilli</taxon>
        <taxon>Bacillales</taxon>
        <taxon>Bacillaceae</taxon>
        <taxon>Bacillus</taxon>
    </lineage>
</organism>
<dbReference type="RefSeq" id="WP_119547747.1">
    <property type="nucleotide sequence ID" value="NZ_QXIR01000019.1"/>
</dbReference>
<protein>
    <recommendedName>
        <fullName evidence="3">Lipoprotein</fullName>
    </recommendedName>
</protein>
<gene>
    <name evidence="1" type="ORF">D3H55_14210</name>
</gene>
<dbReference type="Gene3D" id="1.10.4030.10">
    <property type="entry name" value="Porin chaperone SurA, peptide-binding domain"/>
    <property type="match status" value="1"/>
</dbReference>
<name>A0A3A1QZZ1_9BACI</name>
<dbReference type="OrthoDB" id="2942652at2"/>
<comment type="caution">
    <text evidence="1">The sequence shown here is derived from an EMBL/GenBank/DDBJ whole genome shotgun (WGS) entry which is preliminary data.</text>
</comment>
<dbReference type="Proteomes" id="UP000265801">
    <property type="component" value="Unassembled WGS sequence"/>
</dbReference>
<keyword evidence="2" id="KW-1185">Reference proteome</keyword>
<evidence type="ECO:0000313" key="1">
    <source>
        <dbReference type="EMBL" id="RIW32025.1"/>
    </source>
</evidence>
<reference evidence="1 2" key="1">
    <citation type="submission" date="2018-09" db="EMBL/GenBank/DDBJ databases">
        <title>Bacillus saliacetes sp. nov., isolated from Thai shrimp paste (Ka-pi).</title>
        <authorList>
            <person name="Daroonpunt R."/>
            <person name="Tanasupawat S."/>
            <person name="Yiamsombut S."/>
        </authorList>
    </citation>
    <scope>NUCLEOTIDE SEQUENCE [LARGE SCALE GENOMIC DNA]</scope>
    <source>
        <strain evidence="1 2">SKP7-4</strain>
    </source>
</reference>
<dbReference type="Pfam" id="PF13624">
    <property type="entry name" value="SurA_N_3"/>
    <property type="match status" value="1"/>
</dbReference>
<dbReference type="AlphaFoldDB" id="A0A3A1QZZ1"/>
<dbReference type="InterPro" id="IPR027304">
    <property type="entry name" value="Trigger_fact/SurA_dom_sf"/>
</dbReference>
<dbReference type="EMBL" id="QXIR01000019">
    <property type="protein sequence ID" value="RIW32025.1"/>
    <property type="molecule type" value="Genomic_DNA"/>
</dbReference>
<sequence>MRRIFSIILLTSALSAGCGAVEKQTGLSGVDGLNEYVTEDRLERRMETLNKIDPVQSKEQSRSVAIEQLVEEYILKYEAESRDLSVSEEEIEDAIDFNIEMASQSQDDHFSKMLEDLDLTIEEYYRDYAYESIEGKLLENKLYDQIVQADLSPEKQRKMWNGFKDEITSEFSEQHEKEINELTDRLTE</sequence>
<evidence type="ECO:0000313" key="2">
    <source>
        <dbReference type="Proteomes" id="UP000265801"/>
    </source>
</evidence>
<dbReference type="PROSITE" id="PS51257">
    <property type="entry name" value="PROKAR_LIPOPROTEIN"/>
    <property type="match status" value="1"/>
</dbReference>
<evidence type="ECO:0008006" key="3">
    <source>
        <dbReference type="Google" id="ProtNLM"/>
    </source>
</evidence>